<dbReference type="AlphaFoldDB" id="A0A4C1SGT6"/>
<organism evidence="2 3">
    <name type="scientific">Eumeta variegata</name>
    <name type="common">Bagworm moth</name>
    <name type="synonym">Eumeta japonica</name>
    <dbReference type="NCBI Taxonomy" id="151549"/>
    <lineage>
        <taxon>Eukaryota</taxon>
        <taxon>Metazoa</taxon>
        <taxon>Ecdysozoa</taxon>
        <taxon>Arthropoda</taxon>
        <taxon>Hexapoda</taxon>
        <taxon>Insecta</taxon>
        <taxon>Pterygota</taxon>
        <taxon>Neoptera</taxon>
        <taxon>Endopterygota</taxon>
        <taxon>Lepidoptera</taxon>
        <taxon>Glossata</taxon>
        <taxon>Ditrysia</taxon>
        <taxon>Tineoidea</taxon>
        <taxon>Psychidae</taxon>
        <taxon>Oiketicinae</taxon>
        <taxon>Eumeta</taxon>
    </lineage>
</organism>
<proteinExistence type="predicted"/>
<evidence type="ECO:0000313" key="2">
    <source>
        <dbReference type="EMBL" id="GBP00388.1"/>
    </source>
</evidence>
<reference evidence="2 3" key="1">
    <citation type="journal article" date="2019" name="Commun. Biol.">
        <title>The bagworm genome reveals a unique fibroin gene that provides high tensile strength.</title>
        <authorList>
            <person name="Kono N."/>
            <person name="Nakamura H."/>
            <person name="Ohtoshi R."/>
            <person name="Tomita M."/>
            <person name="Numata K."/>
            <person name="Arakawa K."/>
        </authorList>
    </citation>
    <scope>NUCLEOTIDE SEQUENCE [LARGE SCALE GENOMIC DNA]</scope>
</reference>
<dbReference type="Proteomes" id="UP000299102">
    <property type="component" value="Unassembled WGS sequence"/>
</dbReference>
<name>A0A4C1SGT6_EUMVA</name>
<protein>
    <submittedName>
        <fullName evidence="2">Uncharacterized protein</fullName>
    </submittedName>
</protein>
<dbReference type="OrthoDB" id="7366554at2759"/>
<comment type="caution">
    <text evidence="2">The sequence shown here is derived from an EMBL/GenBank/DDBJ whole genome shotgun (WGS) entry which is preliminary data.</text>
</comment>
<evidence type="ECO:0000256" key="1">
    <source>
        <dbReference type="SAM" id="MobiDB-lite"/>
    </source>
</evidence>
<evidence type="ECO:0000313" key="3">
    <source>
        <dbReference type="Proteomes" id="UP000299102"/>
    </source>
</evidence>
<accession>A0A4C1SGT6</accession>
<dbReference type="EMBL" id="BGZK01003354">
    <property type="protein sequence ID" value="GBP00388.1"/>
    <property type="molecule type" value="Genomic_DNA"/>
</dbReference>
<keyword evidence="3" id="KW-1185">Reference proteome</keyword>
<feature type="region of interest" description="Disordered" evidence="1">
    <location>
        <begin position="74"/>
        <end position="112"/>
    </location>
</feature>
<gene>
    <name evidence="2" type="ORF">EVAR_36505_1</name>
</gene>
<sequence>MYDRMASRRGNTKVPWLRRGFPPAGRRFPVAHPGLRTSLFTPQPDKMILDINSRMKPRRLAGSPALSSFINQATADAGGGAKPGRGEQRQPAQRAAPPPASSAPTASLPGKHRLSTVGKLRPASCARGQVVLEQCGRAGDQERRSAASCSDGGELLVDSDSQGLVLISLESLKRRNDKPSDFRGRRPSRSDLIKGVAYFSNGERRKLPSRHATVCILQESALPPAPRSSRPTRPARGGGTVYLYGALLICEPVTYPKCLRFR</sequence>